<dbReference type="OMA" id="ICEAFAC"/>
<accession>A0A8I6SNF2</accession>
<dbReference type="InterPro" id="IPR052560">
    <property type="entry name" value="RdDP_mobile_element"/>
</dbReference>
<evidence type="ECO:0000259" key="1">
    <source>
        <dbReference type="PROSITE" id="PS50878"/>
    </source>
</evidence>
<evidence type="ECO:0000313" key="3">
    <source>
        <dbReference type="Proteomes" id="UP000494040"/>
    </source>
</evidence>
<dbReference type="InterPro" id="IPR043502">
    <property type="entry name" value="DNA/RNA_pol_sf"/>
</dbReference>
<dbReference type="AlphaFoldDB" id="A0A8I6SNF2"/>
<dbReference type="KEGG" id="clec:112128432"/>
<reference evidence="2" key="1">
    <citation type="submission" date="2022-01" db="UniProtKB">
        <authorList>
            <consortium name="EnsemblMetazoa"/>
        </authorList>
    </citation>
    <scope>IDENTIFICATION</scope>
</reference>
<keyword evidence="3" id="KW-1185">Reference proteome</keyword>
<dbReference type="GO" id="GO:0003824">
    <property type="term" value="F:catalytic activity"/>
    <property type="evidence" value="ECO:0007669"/>
    <property type="project" value="InterPro"/>
</dbReference>
<dbReference type="InterPro" id="IPR000477">
    <property type="entry name" value="RT_dom"/>
</dbReference>
<evidence type="ECO:0000313" key="2">
    <source>
        <dbReference type="EnsemblMetazoa" id="XP_024086357.1"/>
    </source>
</evidence>
<proteinExistence type="predicted"/>
<dbReference type="Proteomes" id="UP000494040">
    <property type="component" value="Unassembled WGS sequence"/>
</dbReference>
<feature type="domain" description="Reverse transcriptase" evidence="1">
    <location>
        <begin position="1"/>
        <end position="440"/>
    </location>
</feature>
<sequence length="533" mass="61302">MMNENILQWNVRGLKNNEEGLQRIIRYKQPMVIALQETHLLPGKKYHLRGFSCVSREIHPEPGGRAHGGVALYINEKFKYDKLTLHTEIQAIAIKIKTPLEMILCNIYLPDRRWHHTEIKRIIDQLPRPCLILGDFNSDNTMWGSETTDSRGDRIEDIIDEYGMVLLNNGNPTYISIYTGRFSAIDLSFACPSIAASLSWNTLNDEYNSDHVPIIIETTIRNTLYTPAIRYNLRKDDWKTFTSALNISDMSGDVERDVHILTENVKQAAEHSVPKTGGTPIRRKGVPWWTEECKAANKEKKRALKKLKRSLTVRLGSTLSERREQRNGIPQGSVLSVTLFAIVVNGIVDGIEPAMMISLYVDDAAIYGYGIDLEEVGRRVQTAIDKMVVNTERIGFSFSAEKTRAVHFGRLRREHNPPQLRMWNEALGYADRSRFLGMIFDEKLRWQPHIVNIEVQCKRVINLLRYLSNFMWGAEREELMTLFKTLLCQKFFYGCMAYGSARRTRLKKLDRIYMQGLRLVTGAFRTSPLDSIV</sequence>
<dbReference type="OrthoDB" id="6776929at2759"/>
<dbReference type="PANTHER" id="PTHR36688">
    <property type="entry name" value="ENDO/EXONUCLEASE/PHOSPHATASE DOMAIN-CONTAINING PROTEIN"/>
    <property type="match status" value="1"/>
</dbReference>
<dbReference type="GeneID" id="112128432"/>
<dbReference type="Gene3D" id="3.60.10.10">
    <property type="entry name" value="Endonuclease/exonuclease/phosphatase"/>
    <property type="match status" value="1"/>
</dbReference>
<protein>
    <recommendedName>
        <fullName evidence="1">Reverse transcriptase domain-containing protein</fullName>
    </recommendedName>
</protein>
<dbReference type="InterPro" id="IPR005135">
    <property type="entry name" value="Endo/exonuclease/phosphatase"/>
</dbReference>
<name>A0A8I6SNF2_CIMLE</name>
<dbReference type="GO" id="GO:0071897">
    <property type="term" value="P:DNA biosynthetic process"/>
    <property type="evidence" value="ECO:0007669"/>
    <property type="project" value="UniProtKB-ARBA"/>
</dbReference>
<dbReference type="Pfam" id="PF14529">
    <property type="entry name" value="Exo_endo_phos_2"/>
    <property type="match status" value="1"/>
</dbReference>
<dbReference type="RefSeq" id="XP_024086357.1">
    <property type="nucleotide sequence ID" value="XM_024230589.1"/>
</dbReference>
<dbReference type="PROSITE" id="PS50878">
    <property type="entry name" value="RT_POL"/>
    <property type="match status" value="1"/>
</dbReference>
<dbReference type="EnsemblMetazoa" id="XM_024230589.1">
    <property type="protein sequence ID" value="XP_024086357.1"/>
    <property type="gene ID" value="LOC112128432"/>
</dbReference>
<dbReference type="Pfam" id="PF00078">
    <property type="entry name" value="RVT_1"/>
    <property type="match status" value="1"/>
</dbReference>
<organism evidence="2 3">
    <name type="scientific">Cimex lectularius</name>
    <name type="common">Bed bug</name>
    <name type="synonym">Acanthia lectularia</name>
    <dbReference type="NCBI Taxonomy" id="79782"/>
    <lineage>
        <taxon>Eukaryota</taxon>
        <taxon>Metazoa</taxon>
        <taxon>Ecdysozoa</taxon>
        <taxon>Arthropoda</taxon>
        <taxon>Hexapoda</taxon>
        <taxon>Insecta</taxon>
        <taxon>Pterygota</taxon>
        <taxon>Neoptera</taxon>
        <taxon>Paraneoptera</taxon>
        <taxon>Hemiptera</taxon>
        <taxon>Heteroptera</taxon>
        <taxon>Panheteroptera</taxon>
        <taxon>Cimicomorpha</taxon>
        <taxon>Cimicidae</taxon>
        <taxon>Cimex</taxon>
    </lineage>
</organism>
<dbReference type="PANTHER" id="PTHR36688:SF2">
    <property type="entry name" value="ENDONUCLEASE_EXONUCLEASE_PHOSPHATASE DOMAIN-CONTAINING PROTEIN"/>
    <property type="match status" value="1"/>
</dbReference>
<dbReference type="SUPFAM" id="SSF56672">
    <property type="entry name" value="DNA/RNA polymerases"/>
    <property type="match status" value="1"/>
</dbReference>
<dbReference type="InterPro" id="IPR036691">
    <property type="entry name" value="Endo/exonu/phosph_ase_sf"/>
</dbReference>
<dbReference type="SUPFAM" id="SSF56219">
    <property type="entry name" value="DNase I-like"/>
    <property type="match status" value="1"/>
</dbReference>